<evidence type="ECO:0000313" key="3">
    <source>
        <dbReference type="Proteomes" id="UP000827092"/>
    </source>
</evidence>
<comment type="caution">
    <text evidence="2">The sequence shown here is derived from an EMBL/GenBank/DDBJ whole genome shotgun (WGS) entry which is preliminary data.</text>
</comment>
<evidence type="ECO:0000313" key="2">
    <source>
        <dbReference type="EMBL" id="KAG8172407.1"/>
    </source>
</evidence>
<evidence type="ECO:0000256" key="1">
    <source>
        <dbReference type="SAM" id="MobiDB-lite"/>
    </source>
</evidence>
<sequence>RVSNHAVRKTYLVGMQTIIRERDAKMGNSLVKKERGNEGSKGFVSGGVEKWQTNRKA</sequence>
<accession>A0AAV6TKD3</accession>
<dbReference type="EMBL" id="JAFNEN010002744">
    <property type="protein sequence ID" value="KAG8172407.1"/>
    <property type="molecule type" value="Genomic_DNA"/>
</dbReference>
<dbReference type="Proteomes" id="UP000827092">
    <property type="component" value="Unassembled WGS sequence"/>
</dbReference>
<gene>
    <name evidence="2" type="ORF">JTE90_016544</name>
</gene>
<protein>
    <submittedName>
        <fullName evidence="2">Uncharacterized protein</fullName>
    </submittedName>
</protein>
<dbReference type="AlphaFoldDB" id="A0AAV6TKD3"/>
<proteinExistence type="predicted"/>
<reference evidence="2 3" key="1">
    <citation type="journal article" date="2022" name="Nat. Ecol. Evol.">
        <title>A masculinizing supergene underlies an exaggerated male reproductive morph in a spider.</title>
        <authorList>
            <person name="Hendrickx F."/>
            <person name="De Corte Z."/>
            <person name="Sonet G."/>
            <person name="Van Belleghem S.M."/>
            <person name="Kostlbacher S."/>
            <person name="Vangestel C."/>
        </authorList>
    </citation>
    <scope>NUCLEOTIDE SEQUENCE [LARGE SCALE GENOMIC DNA]</scope>
    <source>
        <strain evidence="2">W744_W776</strain>
    </source>
</reference>
<keyword evidence="3" id="KW-1185">Reference proteome</keyword>
<name>A0AAV6TKD3_9ARAC</name>
<organism evidence="2 3">
    <name type="scientific">Oedothorax gibbosus</name>
    <dbReference type="NCBI Taxonomy" id="931172"/>
    <lineage>
        <taxon>Eukaryota</taxon>
        <taxon>Metazoa</taxon>
        <taxon>Ecdysozoa</taxon>
        <taxon>Arthropoda</taxon>
        <taxon>Chelicerata</taxon>
        <taxon>Arachnida</taxon>
        <taxon>Araneae</taxon>
        <taxon>Araneomorphae</taxon>
        <taxon>Entelegynae</taxon>
        <taxon>Araneoidea</taxon>
        <taxon>Linyphiidae</taxon>
        <taxon>Erigoninae</taxon>
        <taxon>Oedothorax</taxon>
    </lineage>
</organism>
<feature type="region of interest" description="Disordered" evidence="1">
    <location>
        <begin position="32"/>
        <end position="57"/>
    </location>
</feature>
<feature type="non-terminal residue" evidence="2">
    <location>
        <position position="1"/>
    </location>
</feature>